<evidence type="ECO:0000313" key="6">
    <source>
        <dbReference type="Proteomes" id="UP001057291"/>
    </source>
</evidence>
<dbReference type="InterPro" id="IPR002547">
    <property type="entry name" value="tRNA-bd_dom"/>
</dbReference>
<dbReference type="CDD" id="cd02796">
    <property type="entry name" value="tRNA_bind_bactPheRS"/>
    <property type="match status" value="1"/>
</dbReference>
<dbReference type="InterPro" id="IPR037154">
    <property type="entry name" value="YtpR-like_sf"/>
</dbReference>
<dbReference type="Pfam" id="PF14794">
    <property type="entry name" value="DUF4479"/>
    <property type="match status" value="1"/>
</dbReference>
<dbReference type="Gene3D" id="3.30.1940.10">
    <property type="entry name" value="YtpR-like"/>
    <property type="match status" value="1"/>
</dbReference>
<dbReference type="FunFam" id="2.40.50.140:FF:000045">
    <property type="entry name" value="Phenylalanine--tRNA ligase beta subunit"/>
    <property type="match status" value="1"/>
</dbReference>
<dbReference type="Gene3D" id="2.40.50.140">
    <property type="entry name" value="Nucleic acid-binding proteins"/>
    <property type="match status" value="1"/>
</dbReference>
<dbReference type="Pfam" id="PF01588">
    <property type="entry name" value="tRNA_bind"/>
    <property type="match status" value="1"/>
</dbReference>
<evidence type="ECO:0000256" key="2">
    <source>
        <dbReference type="ARBA" id="ARBA00022884"/>
    </source>
</evidence>
<evidence type="ECO:0000259" key="4">
    <source>
        <dbReference type="PROSITE" id="PS50886"/>
    </source>
</evidence>
<organism evidence="5 6">
    <name type="scientific">Collibacillus ludicampi</name>
    <dbReference type="NCBI Taxonomy" id="2771369"/>
    <lineage>
        <taxon>Bacteria</taxon>
        <taxon>Bacillati</taxon>
        <taxon>Bacillota</taxon>
        <taxon>Bacilli</taxon>
        <taxon>Bacillales</taxon>
        <taxon>Alicyclobacillaceae</taxon>
        <taxon>Collibacillus</taxon>
    </lineage>
</organism>
<feature type="domain" description="TRNA-binding" evidence="4">
    <location>
        <begin position="95"/>
        <end position="203"/>
    </location>
</feature>
<reference evidence="5" key="1">
    <citation type="journal article" date="2023" name="Int. J. Syst. Evol. Microbiol.">
        <title>Collibacillus ludicampi gen. nov., sp. nov., a new soil bacterium of the family Alicyclobacillaceae.</title>
        <authorList>
            <person name="Jojima T."/>
            <person name="Ioku Y."/>
            <person name="Fukuta Y."/>
            <person name="Shirasaka N."/>
            <person name="Matsumura Y."/>
            <person name="Mori M."/>
        </authorList>
    </citation>
    <scope>NUCLEOTIDE SEQUENCE</scope>
    <source>
        <strain evidence="5">TP075</strain>
    </source>
</reference>
<gene>
    <name evidence="5" type="ORF">DNHGIG_03760</name>
</gene>
<dbReference type="NCBIfam" id="NF045760">
    <property type="entry name" value="YtpR"/>
    <property type="match status" value="1"/>
</dbReference>
<keyword evidence="1 3" id="KW-0820">tRNA-binding</keyword>
<protein>
    <submittedName>
        <fullName evidence="5">tRNA-binding protein</fullName>
    </submittedName>
</protein>
<keyword evidence="6" id="KW-1185">Reference proteome</keyword>
<dbReference type="InterPro" id="IPR033714">
    <property type="entry name" value="tRNA_bind_bactPheRS"/>
</dbReference>
<accession>A0AAV4LAH4</accession>
<dbReference type="RefSeq" id="WP_282198081.1">
    <property type="nucleotide sequence ID" value="NZ_BOQE01000001.1"/>
</dbReference>
<comment type="caution">
    <text evidence="5">The sequence shown here is derived from an EMBL/GenBank/DDBJ whole genome shotgun (WGS) entry which is preliminary data.</text>
</comment>
<dbReference type="AlphaFoldDB" id="A0AAV4LAH4"/>
<keyword evidence="2 3" id="KW-0694">RNA-binding</keyword>
<evidence type="ECO:0000313" key="5">
    <source>
        <dbReference type="EMBL" id="GIM44827.1"/>
    </source>
</evidence>
<dbReference type="InterPro" id="IPR012340">
    <property type="entry name" value="NA-bd_OB-fold"/>
</dbReference>
<dbReference type="PROSITE" id="PS50886">
    <property type="entry name" value="TRBD"/>
    <property type="match status" value="1"/>
</dbReference>
<proteinExistence type="predicted"/>
<evidence type="ECO:0000256" key="1">
    <source>
        <dbReference type="ARBA" id="ARBA00022555"/>
    </source>
</evidence>
<dbReference type="EMBL" id="BOQE01000001">
    <property type="protein sequence ID" value="GIM44827.1"/>
    <property type="molecule type" value="Genomic_DNA"/>
</dbReference>
<name>A0AAV4LAH4_9BACL</name>
<dbReference type="SUPFAM" id="SSF50249">
    <property type="entry name" value="Nucleic acid-binding proteins"/>
    <property type="match status" value="1"/>
</dbReference>
<dbReference type="Proteomes" id="UP001057291">
    <property type="component" value="Unassembled WGS sequence"/>
</dbReference>
<dbReference type="InterPro" id="IPR027855">
    <property type="entry name" value="DUF4479"/>
</dbReference>
<evidence type="ECO:0000256" key="3">
    <source>
        <dbReference type="PROSITE-ProRule" id="PRU00209"/>
    </source>
</evidence>
<dbReference type="GO" id="GO:0000049">
    <property type="term" value="F:tRNA binding"/>
    <property type="evidence" value="ECO:0007669"/>
    <property type="project" value="UniProtKB-UniRule"/>
</dbReference>
<sequence length="208" mass="22516">MKTNRVRICYNPEGIGDVLLVELNSSRGETVYERKGDVALIRCKESGEVVGLNIFSASDYFSWPKTNGLVQANGEQVGEIERALHKNGVDLTIEYDPYLHVVVGEVIEVKKHPDADKLKVCRVSIGNGEELQIVCGASNVAEGIKVPTALIGAILPNGMEIKEAKLRGVVSKGMLCSAKELGISETPGLLILPENLQPRTSFEKAMVA</sequence>